<dbReference type="EMBL" id="JANPWB010000009">
    <property type="protein sequence ID" value="KAJ1157179.1"/>
    <property type="molecule type" value="Genomic_DNA"/>
</dbReference>
<feature type="compositionally biased region" description="Basic and acidic residues" evidence="1">
    <location>
        <begin position="118"/>
        <end position="133"/>
    </location>
</feature>
<comment type="caution">
    <text evidence="2">The sequence shown here is derived from an EMBL/GenBank/DDBJ whole genome shotgun (WGS) entry which is preliminary data.</text>
</comment>
<reference evidence="2" key="1">
    <citation type="journal article" date="2022" name="bioRxiv">
        <title>Sequencing and chromosome-scale assembly of the giantPleurodeles waltlgenome.</title>
        <authorList>
            <person name="Brown T."/>
            <person name="Elewa A."/>
            <person name="Iarovenko S."/>
            <person name="Subramanian E."/>
            <person name="Araus A.J."/>
            <person name="Petzold A."/>
            <person name="Susuki M."/>
            <person name="Suzuki K.-i.T."/>
            <person name="Hayashi T."/>
            <person name="Toyoda A."/>
            <person name="Oliveira C."/>
            <person name="Osipova E."/>
            <person name="Leigh N.D."/>
            <person name="Simon A."/>
            <person name="Yun M.H."/>
        </authorList>
    </citation>
    <scope>NUCLEOTIDE SEQUENCE</scope>
    <source>
        <strain evidence="2">20211129_DDA</strain>
        <tissue evidence="2">Liver</tissue>
    </source>
</reference>
<proteinExistence type="predicted"/>
<name>A0AAV7RXX2_PLEWA</name>
<gene>
    <name evidence="2" type="ORF">NDU88_009894</name>
</gene>
<evidence type="ECO:0000256" key="1">
    <source>
        <dbReference type="SAM" id="MobiDB-lite"/>
    </source>
</evidence>
<dbReference type="Proteomes" id="UP001066276">
    <property type="component" value="Chromosome 5"/>
</dbReference>
<sequence length="169" mass="18147">MSLPAGLAGIKSASCLAVGSLSEPRSGCRVIWQQAIAYLFLVTVCNGRLALCVALSFLYPSGPRQDLPSCSAAEASDTQRGKQQFRGADAVANSIEDRRDGPIVGHLEIRQGSTEGSQEGRDLRPAPKREHETTQPTKVQGRGGRELESGYGRNQRNGSLLARMHSEGR</sequence>
<evidence type="ECO:0000313" key="3">
    <source>
        <dbReference type="Proteomes" id="UP001066276"/>
    </source>
</evidence>
<dbReference type="AlphaFoldDB" id="A0AAV7RXX2"/>
<keyword evidence="3" id="KW-1185">Reference proteome</keyword>
<accession>A0AAV7RXX2</accession>
<evidence type="ECO:0000313" key="2">
    <source>
        <dbReference type="EMBL" id="KAJ1157179.1"/>
    </source>
</evidence>
<feature type="region of interest" description="Disordered" evidence="1">
    <location>
        <begin position="68"/>
        <end position="169"/>
    </location>
</feature>
<organism evidence="2 3">
    <name type="scientific">Pleurodeles waltl</name>
    <name type="common">Iberian ribbed newt</name>
    <dbReference type="NCBI Taxonomy" id="8319"/>
    <lineage>
        <taxon>Eukaryota</taxon>
        <taxon>Metazoa</taxon>
        <taxon>Chordata</taxon>
        <taxon>Craniata</taxon>
        <taxon>Vertebrata</taxon>
        <taxon>Euteleostomi</taxon>
        <taxon>Amphibia</taxon>
        <taxon>Batrachia</taxon>
        <taxon>Caudata</taxon>
        <taxon>Salamandroidea</taxon>
        <taxon>Salamandridae</taxon>
        <taxon>Pleurodelinae</taxon>
        <taxon>Pleurodeles</taxon>
    </lineage>
</organism>
<protein>
    <submittedName>
        <fullName evidence="2">Uncharacterized protein</fullName>
    </submittedName>
</protein>